<reference evidence="1" key="1">
    <citation type="submission" date="2025-08" db="UniProtKB">
        <authorList>
            <consortium name="Ensembl"/>
        </authorList>
    </citation>
    <scope>IDENTIFICATION</scope>
</reference>
<organism evidence="1 2">
    <name type="scientific">Cyanistes caeruleus</name>
    <name type="common">Eurasian blue tit</name>
    <name type="synonym">Parus caeruleus</name>
    <dbReference type="NCBI Taxonomy" id="156563"/>
    <lineage>
        <taxon>Eukaryota</taxon>
        <taxon>Metazoa</taxon>
        <taxon>Chordata</taxon>
        <taxon>Craniata</taxon>
        <taxon>Vertebrata</taxon>
        <taxon>Euteleostomi</taxon>
        <taxon>Archelosauria</taxon>
        <taxon>Archosauria</taxon>
        <taxon>Dinosauria</taxon>
        <taxon>Saurischia</taxon>
        <taxon>Theropoda</taxon>
        <taxon>Coelurosauria</taxon>
        <taxon>Aves</taxon>
        <taxon>Neognathae</taxon>
        <taxon>Neoaves</taxon>
        <taxon>Telluraves</taxon>
        <taxon>Australaves</taxon>
        <taxon>Passeriformes</taxon>
        <taxon>Paridae</taxon>
        <taxon>Cyanistes</taxon>
    </lineage>
</organism>
<dbReference type="Ensembl" id="ENSCCET00000036836.1">
    <property type="protein sequence ID" value="ENSCCEP00000024555.1"/>
    <property type="gene ID" value="ENSCCEG00000021789.1"/>
</dbReference>
<evidence type="ECO:0000313" key="2">
    <source>
        <dbReference type="Proteomes" id="UP000694410"/>
    </source>
</evidence>
<sequence>MELPHAAQTTPSLEANSGCPTLAGQFQPPGWLTFPASASLPSVPSAGGASEEHTWLNTGCNLGALQAGNSEAACSNRHWELDVLTQDPNDLALPSQRLQHPRLPRTSTAPQFCSQYSPAFFPKPKTRKALRVLPLFEWPELLKPLLLTREEHSAFALEFSRI</sequence>
<proteinExistence type="predicted"/>
<dbReference type="Proteomes" id="UP000694410">
    <property type="component" value="Unplaced"/>
</dbReference>
<evidence type="ECO:0000313" key="1">
    <source>
        <dbReference type="Ensembl" id="ENSCCEP00000024555.1"/>
    </source>
</evidence>
<accession>A0A8C0VIQ0</accession>
<dbReference type="AlphaFoldDB" id="A0A8C0VIQ0"/>
<name>A0A8C0VIQ0_CYACU</name>
<reference evidence="1" key="2">
    <citation type="submission" date="2025-09" db="UniProtKB">
        <authorList>
            <consortium name="Ensembl"/>
        </authorList>
    </citation>
    <scope>IDENTIFICATION</scope>
</reference>
<protein>
    <submittedName>
        <fullName evidence="1">Uncharacterized protein</fullName>
    </submittedName>
</protein>
<keyword evidence="2" id="KW-1185">Reference proteome</keyword>